<evidence type="ECO:0000313" key="2">
    <source>
        <dbReference type="EMBL" id="KAK1403849.1"/>
    </source>
</evidence>
<keyword evidence="3" id="KW-1185">Reference proteome</keyword>
<reference evidence="2" key="2">
    <citation type="submission" date="2023-05" db="EMBL/GenBank/DDBJ databases">
        <authorList>
            <person name="Schelkunov M.I."/>
        </authorList>
    </citation>
    <scope>NUCLEOTIDE SEQUENCE</scope>
    <source>
        <strain evidence="2">Hsosn_3</strain>
        <tissue evidence="2">Leaf</tissue>
    </source>
</reference>
<sequence length="234" mass="26672">MTLQEAVGSIQSPRRGYESQSRSHDHRTPLLDRTKRSDKAERSWKPRDRSERKFTKLNTDKATILAILKTEPDYRPPRPMKPGRPPSSRYCEYHEDTGHTTDSYFQLSLFIESKIRRGQLVHFIDDTSHPPLQSHDLDRVIDVITGGHSVGGTSNNSKKSYAREVFSINPEAPKKPRHNPTPVISFSYDDYPSRIIKAHQDALVITAKVGTNTVKKILIDNGSSVDILYHHAYL</sequence>
<feature type="compositionally biased region" description="Basic and acidic residues" evidence="1">
    <location>
        <begin position="15"/>
        <end position="54"/>
    </location>
</feature>
<evidence type="ECO:0000256" key="1">
    <source>
        <dbReference type="SAM" id="MobiDB-lite"/>
    </source>
</evidence>
<comment type="caution">
    <text evidence="2">The sequence shown here is derived from an EMBL/GenBank/DDBJ whole genome shotgun (WGS) entry which is preliminary data.</text>
</comment>
<accession>A0AAD8NBN5</accession>
<proteinExistence type="predicted"/>
<dbReference type="AlphaFoldDB" id="A0AAD8NBN5"/>
<evidence type="ECO:0000313" key="3">
    <source>
        <dbReference type="Proteomes" id="UP001237642"/>
    </source>
</evidence>
<name>A0AAD8NBN5_9APIA</name>
<dbReference type="Proteomes" id="UP001237642">
    <property type="component" value="Unassembled WGS sequence"/>
</dbReference>
<protein>
    <submittedName>
        <fullName evidence="2">Uncharacterized protein</fullName>
    </submittedName>
</protein>
<dbReference type="EMBL" id="JAUIZM010000001">
    <property type="protein sequence ID" value="KAK1403849.1"/>
    <property type="molecule type" value="Genomic_DNA"/>
</dbReference>
<feature type="region of interest" description="Disordered" evidence="1">
    <location>
        <begin position="1"/>
        <end position="55"/>
    </location>
</feature>
<organism evidence="2 3">
    <name type="scientific">Heracleum sosnowskyi</name>
    <dbReference type="NCBI Taxonomy" id="360622"/>
    <lineage>
        <taxon>Eukaryota</taxon>
        <taxon>Viridiplantae</taxon>
        <taxon>Streptophyta</taxon>
        <taxon>Embryophyta</taxon>
        <taxon>Tracheophyta</taxon>
        <taxon>Spermatophyta</taxon>
        <taxon>Magnoliopsida</taxon>
        <taxon>eudicotyledons</taxon>
        <taxon>Gunneridae</taxon>
        <taxon>Pentapetalae</taxon>
        <taxon>asterids</taxon>
        <taxon>campanulids</taxon>
        <taxon>Apiales</taxon>
        <taxon>Apiaceae</taxon>
        <taxon>Apioideae</taxon>
        <taxon>apioid superclade</taxon>
        <taxon>Tordylieae</taxon>
        <taxon>Tordyliinae</taxon>
        <taxon>Heracleum</taxon>
    </lineage>
</organism>
<reference evidence="2" key="1">
    <citation type="submission" date="2023-02" db="EMBL/GenBank/DDBJ databases">
        <title>Genome of toxic invasive species Heracleum sosnowskyi carries increased number of genes despite the absence of recent whole-genome duplications.</title>
        <authorList>
            <person name="Schelkunov M."/>
            <person name="Shtratnikova V."/>
            <person name="Makarenko M."/>
            <person name="Klepikova A."/>
            <person name="Omelchenko D."/>
            <person name="Novikova G."/>
            <person name="Obukhova E."/>
            <person name="Bogdanov V."/>
            <person name="Penin A."/>
            <person name="Logacheva M."/>
        </authorList>
    </citation>
    <scope>NUCLEOTIDE SEQUENCE</scope>
    <source>
        <strain evidence="2">Hsosn_3</strain>
        <tissue evidence="2">Leaf</tissue>
    </source>
</reference>
<gene>
    <name evidence="2" type="ORF">POM88_003454</name>
</gene>